<dbReference type="Pfam" id="PF00069">
    <property type="entry name" value="Pkinase"/>
    <property type="match status" value="1"/>
</dbReference>
<dbReference type="PROSITE" id="PS00108">
    <property type="entry name" value="PROTEIN_KINASE_ST"/>
    <property type="match status" value="1"/>
</dbReference>
<gene>
    <name evidence="4" type="ORF">CSUI_010099</name>
</gene>
<evidence type="ECO:0000256" key="2">
    <source>
        <dbReference type="SAM" id="SignalP"/>
    </source>
</evidence>
<evidence type="ECO:0000313" key="4">
    <source>
        <dbReference type="EMBL" id="PHJ16086.1"/>
    </source>
</evidence>
<feature type="chain" id="PRO_5013174737" evidence="2">
    <location>
        <begin position="36"/>
        <end position="432"/>
    </location>
</feature>
<feature type="domain" description="Protein kinase" evidence="3">
    <location>
        <begin position="142"/>
        <end position="404"/>
    </location>
</feature>
<keyword evidence="4" id="KW-0418">Kinase</keyword>
<protein>
    <submittedName>
        <fullName evidence="4">Rhoptry kinase family protein rop35</fullName>
    </submittedName>
</protein>
<keyword evidence="5" id="KW-1185">Reference proteome</keyword>
<keyword evidence="1" id="KW-0472">Membrane</keyword>
<dbReference type="GO" id="GO:0044773">
    <property type="term" value="P:mitotic DNA damage checkpoint signaling"/>
    <property type="evidence" value="ECO:0007669"/>
    <property type="project" value="TreeGrafter"/>
</dbReference>
<dbReference type="InterPro" id="IPR008271">
    <property type="entry name" value="Ser/Thr_kinase_AS"/>
</dbReference>
<dbReference type="EMBL" id="MIGC01006653">
    <property type="protein sequence ID" value="PHJ16086.1"/>
    <property type="molecule type" value="Genomic_DNA"/>
</dbReference>
<comment type="caution">
    <text evidence="4">The sequence shown here is derived from an EMBL/GenBank/DDBJ whole genome shotgun (WGS) entry which is preliminary data.</text>
</comment>
<dbReference type="RefSeq" id="XP_067917818.1">
    <property type="nucleotide sequence ID" value="XM_068070204.1"/>
</dbReference>
<dbReference type="PANTHER" id="PTHR44167:SF24">
    <property type="entry name" value="SERINE_THREONINE-PROTEIN KINASE CHK2"/>
    <property type="match status" value="1"/>
</dbReference>
<evidence type="ECO:0000313" key="5">
    <source>
        <dbReference type="Proteomes" id="UP000221165"/>
    </source>
</evidence>
<feature type="transmembrane region" description="Helical" evidence="1">
    <location>
        <begin position="94"/>
        <end position="117"/>
    </location>
</feature>
<dbReference type="GO" id="GO:0005524">
    <property type="term" value="F:ATP binding"/>
    <property type="evidence" value="ECO:0007669"/>
    <property type="project" value="InterPro"/>
</dbReference>
<dbReference type="SUPFAM" id="SSF56112">
    <property type="entry name" value="Protein kinase-like (PK-like)"/>
    <property type="match status" value="1"/>
</dbReference>
<name>A0A2C6KIB8_9APIC</name>
<dbReference type="SMART" id="SM00220">
    <property type="entry name" value="S_TKc"/>
    <property type="match status" value="1"/>
</dbReference>
<dbReference type="GeneID" id="94433415"/>
<dbReference type="InterPro" id="IPR000719">
    <property type="entry name" value="Prot_kinase_dom"/>
</dbReference>
<dbReference type="VEuPathDB" id="ToxoDB:CSUI_010099"/>
<feature type="signal peptide" evidence="2">
    <location>
        <begin position="1"/>
        <end position="35"/>
    </location>
</feature>
<keyword evidence="4" id="KW-0808">Transferase</keyword>
<keyword evidence="2" id="KW-0732">Signal</keyword>
<dbReference type="AlphaFoldDB" id="A0A2C6KIB8"/>
<keyword evidence="1" id="KW-1133">Transmembrane helix</keyword>
<organism evidence="4 5">
    <name type="scientific">Cystoisospora suis</name>
    <dbReference type="NCBI Taxonomy" id="483139"/>
    <lineage>
        <taxon>Eukaryota</taxon>
        <taxon>Sar</taxon>
        <taxon>Alveolata</taxon>
        <taxon>Apicomplexa</taxon>
        <taxon>Conoidasida</taxon>
        <taxon>Coccidia</taxon>
        <taxon>Eucoccidiorida</taxon>
        <taxon>Eimeriorina</taxon>
        <taxon>Sarcocystidae</taxon>
        <taxon>Cystoisospora</taxon>
    </lineage>
</organism>
<accession>A0A2C6KIB8</accession>
<dbReference type="Proteomes" id="UP000221165">
    <property type="component" value="Unassembled WGS sequence"/>
</dbReference>
<sequence length="432" mass="48382">MWLGRRQTGASGLRQPAFVGCLFICSFLWLTPAAAANIVELENDAGPSTTTSAGEVNTVVMESHGAPHSVGGRNLVRQGLESRRLTLFSAGDKAIGAGGGLLAALGAVGSLLTFLYGSPKQALKRLRLRVKKHVPWSWRRFMAKLPEIDEESFSDFPEVWPRSRRRFMVMLLPRVSAKLAAFLKLKPSVRKHGIAIKAFKIDPNRNPSSILNEVNAHMNMAPKSPFILPVLGAYRGKSGKAVYMIMPRLRADMHKALKVAKRSANIKLALAEMVYALKRMHDFGFVHRDIKLLNYFVNFQGHVVLADFEGAWDKTLWLHLDDDYVIYTEGFLAPEIDLGQKNDWVKFSEKTDLYALGICFKHVLAAVGSETPDADKLRVLVNMMTKRNPEDRYTVQQVMKSPYFKEINFALLEEQKQGVPFPGDFESSTKFA</sequence>
<dbReference type="CDD" id="cd00180">
    <property type="entry name" value="PKc"/>
    <property type="match status" value="1"/>
</dbReference>
<dbReference type="OrthoDB" id="248923at2759"/>
<keyword evidence="1" id="KW-0812">Transmembrane</keyword>
<dbReference type="GO" id="GO:0005634">
    <property type="term" value="C:nucleus"/>
    <property type="evidence" value="ECO:0007669"/>
    <property type="project" value="TreeGrafter"/>
</dbReference>
<dbReference type="Gene3D" id="1.10.510.10">
    <property type="entry name" value="Transferase(Phosphotransferase) domain 1"/>
    <property type="match status" value="1"/>
</dbReference>
<evidence type="ECO:0000256" key="1">
    <source>
        <dbReference type="SAM" id="Phobius"/>
    </source>
</evidence>
<dbReference type="PANTHER" id="PTHR44167">
    <property type="entry name" value="OVARIAN-SPECIFIC SERINE/THREONINE-PROTEIN KINASE LOK-RELATED"/>
    <property type="match status" value="1"/>
</dbReference>
<evidence type="ECO:0000259" key="3">
    <source>
        <dbReference type="PROSITE" id="PS50011"/>
    </source>
</evidence>
<reference evidence="4 5" key="1">
    <citation type="journal article" date="2017" name="Int. J. Parasitol.">
        <title>The genome of the protozoan parasite Cystoisospora suis and a reverse vaccinology approach to identify vaccine candidates.</title>
        <authorList>
            <person name="Palmieri N."/>
            <person name="Shrestha A."/>
            <person name="Ruttkowski B."/>
            <person name="Beck T."/>
            <person name="Vogl C."/>
            <person name="Tomley F."/>
            <person name="Blake D.P."/>
            <person name="Joachim A."/>
        </authorList>
    </citation>
    <scope>NUCLEOTIDE SEQUENCE [LARGE SCALE GENOMIC DNA]</scope>
    <source>
        <strain evidence="4 5">Wien I</strain>
    </source>
</reference>
<dbReference type="InterPro" id="IPR011009">
    <property type="entry name" value="Kinase-like_dom_sf"/>
</dbReference>
<dbReference type="PROSITE" id="PS50011">
    <property type="entry name" value="PROTEIN_KINASE_DOM"/>
    <property type="match status" value="1"/>
</dbReference>
<proteinExistence type="predicted"/>
<dbReference type="GO" id="GO:0004674">
    <property type="term" value="F:protein serine/threonine kinase activity"/>
    <property type="evidence" value="ECO:0007669"/>
    <property type="project" value="TreeGrafter"/>
</dbReference>